<dbReference type="Pfam" id="PF08246">
    <property type="entry name" value="Inhibitor_I29"/>
    <property type="match status" value="1"/>
</dbReference>
<evidence type="ECO:0000259" key="1">
    <source>
        <dbReference type="Pfam" id="PF08246"/>
    </source>
</evidence>
<evidence type="ECO:0000313" key="3">
    <source>
        <dbReference type="Proteomes" id="UP000095767"/>
    </source>
</evidence>
<name>A0A1E5WJR1_9POAL</name>
<feature type="domain" description="Cathepsin propeptide inhibitor" evidence="1">
    <location>
        <begin position="16"/>
        <end position="42"/>
    </location>
</feature>
<proteinExistence type="predicted"/>
<gene>
    <name evidence="2" type="ORF">BAE44_0001389</name>
</gene>
<dbReference type="Proteomes" id="UP000095767">
    <property type="component" value="Unassembled WGS sequence"/>
</dbReference>
<protein>
    <recommendedName>
        <fullName evidence="1">Cathepsin propeptide inhibitor domain-containing protein</fullName>
    </recommendedName>
</protein>
<dbReference type="EMBL" id="LWDX02004931">
    <property type="protein sequence ID" value="OEL37593.1"/>
    <property type="molecule type" value="Genomic_DNA"/>
</dbReference>
<dbReference type="InterPro" id="IPR013201">
    <property type="entry name" value="Prot_inhib_I29"/>
</dbReference>
<comment type="caution">
    <text evidence="2">The sequence shown here is derived from an EMBL/GenBank/DDBJ whole genome shotgun (WGS) entry which is preliminary data.</text>
</comment>
<sequence>MDQEEEDDDQAMRARFEDWMEEYGRRYQDEEEKARRFKIFKSVARNPKIEKAPLAIIHKLGANLEDLGASAKDGEDHPETICGA</sequence>
<keyword evidence="3" id="KW-1185">Reference proteome</keyword>
<evidence type="ECO:0000313" key="2">
    <source>
        <dbReference type="EMBL" id="OEL37593.1"/>
    </source>
</evidence>
<accession>A0A1E5WJR1</accession>
<dbReference type="AlphaFoldDB" id="A0A1E5WJR1"/>
<reference evidence="2 3" key="1">
    <citation type="submission" date="2016-09" db="EMBL/GenBank/DDBJ databases">
        <title>The draft genome of Dichanthelium oligosanthes: A C3 panicoid grass species.</title>
        <authorList>
            <person name="Studer A.J."/>
            <person name="Schnable J.C."/>
            <person name="Brutnell T.P."/>
        </authorList>
    </citation>
    <scope>NUCLEOTIDE SEQUENCE [LARGE SCALE GENOMIC DNA]</scope>
    <source>
        <strain evidence="3">cv. Kellogg 1175</strain>
        <tissue evidence="2">Leaf</tissue>
    </source>
</reference>
<dbReference type="InterPro" id="IPR038765">
    <property type="entry name" value="Papain-like_cys_pep_sf"/>
</dbReference>
<organism evidence="2 3">
    <name type="scientific">Dichanthelium oligosanthes</name>
    <dbReference type="NCBI Taxonomy" id="888268"/>
    <lineage>
        <taxon>Eukaryota</taxon>
        <taxon>Viridiplantae</taxon>
        <taxon>Streptophyta</taxon>
        <taxon>Embryophyta</taxon>
        <taxon>Tracheophyta</taxon>
        <taxon>Spermatophyta</taxon>
        <taxon>Magnoliopsida</taxon>
        <taxon>Liliopsida</taxon>
        <taxon>Poales</taxon>
        <taxon>Poaceae</taxon>
        <taxon>PACMAD clade</taxon>
        <taxon>Panicoideae</taxon>
        <taxon>Panicodae</taxon>
        <taxon>Paniceae</taxon>
        <taxon>Dichantheliinae</taxon>
        <taxon>Dichanthelium</taxon>
    </lineage>
</organism>
<dbReference type="Gene3D" id="1.10.287.2250">
    <property type="match status" value="1"/>
</dbReference>
<dbReference type="OrthoDB" id="692210at2759"/>
<dbReference type="SUPFAM" id="SSF54001">
    <property type="entry name" value="Cysteine proteinases"/>
    <property type="match status" value="1"/>
</dbReference>